<gene>
    <name evidence="3" type="ORF">GCM10007276_14980</name>
</gene>
<reference evidence="3" key="2">
    <citation type="submission" date="2020-09" db="EMBL/GenBank/DDBJ databases">
        <authorList>
            <person name="Sun Q."/>
            <person name="Sedlacek I."/>
        </authorList>
    </citation>
    <scope>NUCLEOTIDE SEQUENCE</scope>
    <source>
        <strain evidence="3">CCM 7684</strain>
    </source>
</reference>
<protein>
    <recommendedName>
        <fullName evidence="2">Cytochrome c oxidase subunit IV bacterial aa3 type domain-containing protein</fullName>
    </recommendedName>
</protein>
<dbReference type="InterPro" id="IPR036596">
    <property type="entry name" value="Cyt-C_aa3_sf"/>
</dbReference>
<evidence type="ECO:0000313" key="3">
    <source>
        <dbReference type="EMBL" id="GGE38689.1"/>
    </source>
</evidence>
<comment type="caution">
    <text evidence="3">The sequence shown here is derived from an EMBL/GenBank/DDBJ whole genome shotgun (WGS) entry which is preliminary data.</text>
</comment>
<keyword evidence="1" id="KW-0812">Transmembrane</keyword>
<dbReference type="Gene3D" id="1.20.5.160">
    <property type="entry name" value="Bacterial aa3 type cytochrome c oxidase subunit IV"/>
    <property type="match status" value="1"/>
</dbReference>
<sequence length="97" mass="10009">MAEHATPEYATAQGNDYPEHERTYENVIKLAKVSTLATLCVVAALAVGGIAGSMFWMLFGIFAALVGTGIGLASSDGKPAILGGLLVFLLLVLALVS</sequence>
<keyword evidence="4" id="KW-1185">Reference proteome</keyword>
<feature type="transmembrane region" description="Helical" evidence="1">
    <location>
        <begin position="79"/>
        <end position="96"/>
    </location>
</feature>
<reference evidence="3" key="1">
    <citation type="journal article" date="2014" name="Int. J. Syst. Evol. Microbiol.">
        <title>Complete genome sequence of Corynebacterium casei LMG S-19264T (=DSM 44701T), isolated from a smear-ripened cheese.</title>
        <authorList>
            <consortium name="US DOE Joint Genome Institute (JGI-PGF)"/>
            <person name="Walter F."/>
            <person name="Albersmeier A."/>
            <person name="Kalinowski J."/>
            <person name="Ruckert C."/>
        </authorList>
    </citation>
    <scope>NUCLEOTIDE SEQUENCE</scope>
    <source>
        <strain evidence="3">CCM 7684</strain>
    </source>
</reference>
<dbReference type="Proteomes" id="UP000602745">
    <property type="component" value="Unassembled WGS sequence"/>
</dbReference>
<accession>A0A8J2VVA7</accession>
<dbReference type="SUPFAM" id="SSF81469">
    <property type="entry name" value="Bacterial aa3 type cytochrome c oxidase subunit IV"/>
    <property type="match status" value="1"/>
</dbReference>
<keyword evidence="1" id="KW-1133">Transmembrane helix</keyword>
<evidence type="ECO:0000313" key="4">
    <source>
        <dbReference type="Proteomes" id="UP000602745"/>
    </source>
</evidence>
<dbReference type="EMBL" id="BMCP01000002">
    <property type="protein sequence ID" value="GGE38689.1"/>
    <property type="molecule type" value="Genomic_DNA"/>
</dbReference>
<dbReference type="Pfam" id="PF07835">
    <property type="entry name" value="COX4_pro_2"/>
    <property type="match status" value="1"/>
</dbReference>
<keyword evidence="1" id="KW-0472">Membrane</keyword>
<feature type="domain" description="Cytochrome c oxidase subunit IV bacterial aa3 type" evidence="2">
    <location>
        <begin position="4"/>
        <end position="47"/>
    </location>
</feature>
<dbReference type="AlphaFoldDB" id="A0A8J2VVA7"/>
<organism evidence="3 4">
    <name type="scientific">Agaricicola taiwanensis</name>
    <dbReference type="NCBI Taxonomy" id="591372"/>
    <lineage>
        <taxon>Bacteria</taxon>
        <taxon>Pseudomonadati</taxon>
        <taxon>Pseudomonadota</taxon>
        <taxon>Alphaproteobacteria</taxon>
        <taxon>Rhodobacterales</taxon>
        <taxon>Paracoccaceae</taxon>
        <taxon>Agaricicola</taxon>
    </lineage>
</organism>
<dbReference type="InterPro" id="IPR012422">
    <property type="entry name" value="Cyt_c_oxidase_su4_bac-aa3"/>
</dbReference>
<proteinExistence type="predicted"/>
<evidence type="ECO:0000259" key="2">
    <source>
        <dbReference type="Pfam" id="PF07835"/>
    </source>
</evidence>
<name>A0A8J2VVA7_9RHOB</name>
<evidence type="ECO:0000256" key="1">
    <source>
        <dbReference type="SAM" id="Phobius"/>
    </source>
</evidence>
<dbReference type="RefSeq" id="WP_188409146.1">
    <property type="nucleotide sequence ID" value="NZ_BMCP01000002.1"/>
</dbReference>